<evidence type="ECO:0000256" key="3">
    <source>
        <dbReference type="PROSITE-ProRule" id="PRU00283"/>
    </source>
</evidence>
<dbReference type="Ensembl" id="ENSACCT00020022816.1">
    <property type="protein sequence ID" value="ENSACCP00020021848.1"/>
    <property type="gene ID" value="ENSACCG00020014934.1"/>
</dbReference>
<dbReference type="GO" id="GO:0003777">
    <property type="term" value="F:microtubule motor activity"/>
    <property type="evidence" value="ECO:0007669"/>
    <property type="project" value="InterPro"/>
</dbReference>
<evidence type="ECO:0000256" key="1">
    <source>
        <dbReference type="ARBA" id="ARBA00022741"/>
    </source>
</evidence>
<dbReference type="Gene3D" id="3.40.850.10">
    <property type="entry name" value="Kinesin motor domain"/>
    <property type="match status" value="1"/>
</dbReference>
<comment type="similarity">
    <text evidence="3">Belongs to the TRAFAC class myosin-kinesin ATPase superfamily. Kinesin family.</text>
</comment>
<accession>A0A663FCM5</accession>
<evidence type="ECO:0000256" key="2">
    <source>
        <dbReference type="ARBA" id="ARBA00022840"/>
    </source>
</evidence>
<dbReference type="GO" id="GO:0005524">
    <property type="term" value="F:ATP binding"/>
    <property type="evidence" value="ECO:0007669"/>
    <property type="project" value="UniProtKB-KW"/>
</dbReference>
<dbReference type="PROSITE" id="PS50067">
    <property type="entry name" value="KINESIN_MOTOR_2"/>
    <property type="match status" value="1"/>
</dbReference>
<organism evidence="5 6">
    <name type="scientific">Aquila chrysaetos chrysaetos</name>
    <dbReference type="NCBI Taxonomy" id="223781"/>
    <lineage>
        <taxon>Eukaryota</taxon>
        <taxon>Metazoa</taxon>
        <taxon>Chordata</taxon>
        <taxon>Craniata</taxon>
        <taxon>Vertebrata</taxon>
        <taxon>Euteleostomi</taxon>
        <taxon>Archelosauria</taxon>
        <taxon>Archosauria</taxon>
        <taxon>Dinosauria</taxon>
        <taxon>Saurischia</taxon>
        <taxon>Theropoda</taxon>
        <taxon>Coelurosauria</taxon>
        <taxon>Aves</taxon>
        <taxon>Neognathae</taxon>
        <taxon>Neoaves</taxon>
        <taxon>Telluraves</taxon>
        <taxon>Accipitrimorphae</taxon>
        <taxon>Accipitriformes</taxon>
        <taxon>Accipitridae</taxon>
        <taxon>Accipitrinae</taxon>
        <taxon>Aquila</taxon>
    </lineage>
</organism>
<feature type="domain" description="Kinesin motor" evidence="4">
    <location>
        <begin position="6"/>
        <end position="95"/>
    </location>
</feature>
<dbReference type="InterPro" id="IPR001752">
    <property type="entry name" value="Kinesin_motor_dom"/>
</dbReference>
<protein>
    <submittedName>
        <fullName evidence="5">Kinesin family member 9</fullName>
    </submittedName>
</protein>
<evidence type="ECO:0000313" key="6">
    <source>
        <dbReference type="Proteomes" id="UP000472275"/>
    </source>
</evidence>
<dbReference type="AlphaFoldDB" id="A0A663FCM5"/>
<keyword evidence="6" id="KW-1185">Reference proteome</keyword>
<dbReference type="InterPro" id="IPR036961">
    <property type="entry name" value="Kinesin_motor_dom_sf"/>
</dbReference>
<comment type="caution">
    <text evidence="3">Lacks conserved residue(s) required for the propagation of feature annotation.</text>
</comment>
<evidence type="ECO:0000259" key="4">
    <source>
        <dbReference type="PROSITE" id="PS50067"/>
    </source>
</evidence>
<dbReference type="InterPro" id="IPR027417">
    <property type="entry name" value="P-loop_NTPase"/>
</dbReference>
<dbReference type="SUPFAM" id="SSF52540">
    <property type="entry name" value="P-loop containing nucleoside triphosphate hydrolases"/>
    <property type="match status" value="1"/>
</dbReference>
<keyword evidence="2" id="KW-0067">ATP-binding</keyword>
<sequence length="95" mass="10861">MDARKEVHTFVRVKPTANFAQDMIKFGPDNKTIDIYIKKDAKKGVVNNRQTDWSFRLDGVLHNTSQELAYETVAKKLVSEALIGYNGNLLLFLLF</sequence>
<dbReference type="GO" id="GO:0008017">
    <property type="term" value="F:microtubule binding"/>
    <property type="evidence" value="ECO:0007669"/>
    <property type="project" value="InterPro"/>
</dbReference>
<dbReference type="GO" id="GO:0007018">
    <property type="term" value="P:microtubule-based movement"/>
    <property type="evidence" value="ECO:0007669"/>
    <property type="project" value="InterPro"/>
</dbReference>
<dbReference type="Proteomes" id="UP000472275">
    <property type="component" value="Chromosome 3"/>
</dbReference>
<reference evidence="5" key="2">
    <citation type="submission" date="2025-09" db="UniProtKB">
        <authorList>
            <consortium name="Ensembl"/>
        </authorList>
    </citation>
    <scope>IDENTIFICATION</scope>
</reference>
<proteinExistence type="inferred from homology"/>
<dbReference type="GeneTree" id="ENSGT00940000158533"/>
<name>A0A663FCM5_AQUCH</name>
<keyword evidence="1" id="KW-0547">Nucleotide-binding</keyword>
<gene>
    <name evidence="5" type="primary">KIF9</name>
</gene>
<reference evidence="5" key="1">
    <citation type="submission" date="2025-08" db="UniProtKB">
        <authorList>
            <consortium name="Ensembl"/>
        </authorList>
    </citation>
    <scope>IDENTIFICATION</scope>
</reference>
<evidence type="ECO:0000313" key="5">
    <source>
        <dbReference type="Ensembl" id="ENSACCP00020021848.1"/>
    </source>
</evidence>